<sequence>MRIGTSMPGDSVLFHEAVLAHAARTPDAVAVEAADRSLSYADLAARAHRVAAHLRRHGVGPDVPVGIALDRSPGYVVAVLGVLLAGGAWVPLDPSYPAERLSYMLADSGVDLVVAEAHTLDRLPAGRVRRIDPAEAAAETGPVTGAAPQAPTGRHLAYLIYTSGSTGRPKGAQLSHGGLANLVRAQADAFGVGPGDRVLQFAPTSFDASVFETAMALATGATLVLADRPAIAPGPDLAATLRTRRISHLTLPPSVLATLPDEPLPDLAVLVCAGEALPAALVQRWAPGRRMFNAYGPTEATVWATLAQVHPDGRRPSIGVPVTGVHVAVLDPQGRPVPDGEVGELVIGGAGVARGYHARPALTAERFVPDPDGPPGARRYRSGDQVRRHPDGNLDYLGRIDHQIKLRGHRVEPDEVAAVLAEHPAVTDAVVVARGAGDATRLVGYAASGHDPAGLRAFLADRLPAYLVPDVVVTLDALPLTVSGKVDRSALPAPDRASAGLTAPVTAPRTGTERLLAGFVADLLGNPGGGPAPAATGDGPAAPAADSGPAAASPTAPGLGVHDDIFALGANSLMAGRLAARVRAETGRELPVGVIYRSPTVAAMAAALDGADDSD</sequence>
<dbReference type="InterPro" id="IPR020806">
    <property type="entry name" value="PKS_PP-bd"/>
</dbReference>
<dbReference type="InterPro" id="IPR036736">
    <property type="entry name" value="ACP-like_sf"/>
</dbReference>
<keyword evidence="6" id="KW-1185">Reference proteome</keyword>
<dbReference type="InterPro" id="IPR010071">
    <property type="entry name" value="AA_adenyl_dom"/>
</dbReference>
<dbReference type="EMBL" id="WVUH01000290">
    <property type="protein sequence ID" value="MBO4209343.1"/>
    <property type="molecule type" value="Genomic_DNA"/>
</dbReference>
<dbReference type="InterPro" id="IPR020845">
    <property type="entry name" value="AMP-binding_CS"/>
</dbReference>
<feature type="region of interest" description="Disordered" evidence="3">
    <location>
        <begin position="529"/>
        <end position="556"/>
    </location>
</feature>
<comment type="caution">
    <text evidence="5">The sequence shown here is derived from an EMBL/GenBank/DDBJ whole genome shotgun (WGS) entry which is preliminary data.</text>
</comment>
<dbReference type="SMART" id="SM00823">
    <property type="entry name" value="PKS_PP"/>
    <property type="match status" value="1"/>
</dbReference>
<dbReference type="NCBIfam" id="TIGR01733">
    <property type="entry name" value="AA-adenyl-dom"/>
    <property type="match status" value="1"/>
</dbReference>
<keyword evidence="2" id="KW-0597">Phosphoprotein</keyword>
<dbReference type="SUPFAM" id="SSF47336">
    <property type="entry name" value="ACP-like"/>
    <property type="match status" value="1"/>
</dbReference>
<dbReference type="PANTHER" id="PTHR45527">
    <property type="entry name" value="NONRIBOSOMAL PEPTIDE SYNTHETASE"/>
    <property type="match status" value="1"/>
</dbReference>
<dbReference type="PROSITE" id="PS50075">
    <property type="entry name" value="CARRIER"/>
    <property type="match status" value="1"/>
</dbReference>
<gene>
    <name evidence="5" type="ORF">GSF22_25605</name>
</gene>
<evidence type="ECO:0000313" key="6">
    <source>
        <dbReference type="Proteomes" id="UP000823521"/>
    </source>
</evidence>
<dbReference type="PANTHER" id="PTHR45527:SF1">
    <property type="entry name" value="FATTY ACID SYNTHASE"/>
    <property type="match status" value="1"/>
</dbReference>
<dbReference type="InterPro" id="IPR000873">
    <property type="entry name" value="AMP-dep_synth/lig_dom"/>
</dbReference>
<organism evidence="5 6">
    <name type="scientific">Micromonospora echinofusca</name>
    <dbReference type="NCBI Taxonomy" id="47858"/>
    <lineage>
        <taxon>Bacteria</taxon>
        <taxon>Bacillati</taxon>
        <taxon>Actinomycetota</taxon>
        <taxon>Actinomycetes</taxon>
        <taxon>Micromonosporales</taxon>
        <taxon>Micromonosporaceae</taxon>
        <taxon>Micromonospora</taxon>
    </lineage>
</organism>
<dbReference type="Pfam" id="PF13193">
    <property type="entry name" value="AMP-binding_C"/>
    <property type="match status" value="1"/>
</dbReference>
<dbReference type="InterPro" id="IPR045851">
    <property type="entry name" value="AMP-bd_C_sf"/>
</dbReference>
<dbReference type="Gene3D" id="1.10.1200.10">
    <property type="entry name" value="ACP-like"/>
    <property type="match status" value="1"/>
</dbReference>
<dbReference type="PROSITE" id="PS00455">
    <property type="entry name" value="AMP_BINDING"/>
    <property type="match status" value="1"/>
</dbReference>
<accession>A0ABS3VYA7</accession>
<dbReference type="CDD" id="cd05930">
    <property type="entry name" value="A_NRPS"/>
    <property type="match status" value="1"/>
</dbReference>
<dbReference type="InterPro" id="IPR042099">
    <property type="entry name" value="ANL_N_sf"/>
</dbReference>
<feature type="compositionally biased region" description="Low complexity" evidence="3">
    <location>
        <begin position="532"/>
        <end position="556"/>
    </location>
</feature>
<evidence type="ECO:0000313" key="5">
    <source>
        <dbReference type="EMBL" id="MBO4209343.1"/>
    </source>
</evidence>
<dbReference type="Gene3D" id="3.40.50.12780">
    <property type="entry name" value="N-terminal domain of ligase-like"/>
    <property type="match status" value="1"/>
</dbReference>
<feature type="non-terminal residue" evidence="5">
    <location>
        <position position="615"/>
    </location>
</feature>
<protein>
    <submittedName>
        <fullName evidence="5">Amino acid adenylation domain-containing protein</fullName>
    </submittedName>
</protein>
<feature type="region of interest" description="Disordered" evidence="3">
    <location>
        <begin position="369"/>
        <end position="388"/>
    </location>
</feature>
<dbReference type="Pfam" id="PF00501">
    <property type="entry name" value="AMP-binding"/>
    <property type="match status" value="1"/>
</dbReference>
<evidence type="ECO:0000256" key="1">
    <source>
        <dbReference type="ARBA" id="ARBA00022450"/>
    </source>
</evidence>
<evidence type="ECO:0000256" key="3">
    <source>
        <dbReference type="SAM" id="MobiDB-lite"/>
    </source>
</evidence>
<evidence type="ECO:0000256" key="2">
    <source>
        <dbReference type="ARBA" id="ARBA00022553"/>
    </source>
</evidence>
<dbReference type="SUPFAM" id="SSF56801">
    <property type="entry name" value="Acetyl-CoA synthetase-like"/>
    <property type="match status" value="1"/>
</dbReference>
<reference evidence="5 6" key="1">
    <citation type="submission" date="2019-12" db="EMBL/GenBank/DDBJ databases">
        <title>Whole genome sequencing of endophytic Actinobacterium Micromonospora sp. MPMI6T.</title>
        <authorList>
            <person name="Evv R."/>
            <person name="Podile A.R."/>
        </authorList>
    </citation>
    <scope>NUCLEOTIDE SEQUENCE [LARGE SCALE GENOMIC DNA]</scope>
    <source>
        <strain evidence="5 6">MPMI6</strain>
    </source>
</reference>
<feature type="domain" description="Carrier" evidence="4">
    <location>
        <begin position="534"/>
        <end position="612"/>
    </location>
</feature>
<name>A0ABS3VYA7_MICEH</name>
<dbReference type="Gene3D" id="3.30.300.30">
    <property type="match status" value="1"/>
</dbReference>
<proteinExistence type="predicted"/>
<dbReference type="Proteomes" id="UP000823521">
    <property type="component" value="Unassembled WGS sequence"/>
</dbReference>
<dbReference type="Pfam" id="PF00550">
    <property type="entry name" value="PP-binding"/>
    <property type="match status" value="1"/>
</dbReference>
<keyword evidence="1" id="KW-0596">Phosphopantetheine</keyword>
<dbReference type="InterPro" id="IPR009081">
    <property type="entry name" value="PP-bd_ACP"/>
</dbReference>
<dbReference type="InterPro" id="IPR025110">
    <property type="entry name" value="AMP-bd_C"/>
</dbReference>
<evidence type="ECO:0000259" key="4">
    <source>
        <dbReference type="PROSITE" id="PS50075"/>
    </source>
</evidence>